<reference evidence="2 3" key="1">
    <citation type="submission" date="2015-11" db="EMBL/GenBank/DDBJ databases">
        <title>Genomic Taxonomy of the Vibrionaceae.</title>
        <authorList>
            <person name="Gomez-Gil B."/>
            <person name="Enciso-Ibarra J."/>
        </authorList>
    </citation>
    <scope>NUCLEOTIDE SEQUENCE [LARGE SCALE GENOMIC DNA]</scope>
    <source>
        <strain evidence="2 3">CAIM 912</strain>
    </source>
</reference>
<dbReference type="Proteomes" id="UP000070529">
    <property type="component" value="Unassembled WGS sequence"/>
</dbReference>
<name>A0A135IBL2_9GAMM</name>
<feature type="signal peptide" evidence="1">
    <location>
        <begin position="1"/>
        <end position="19"/>
    </location>
</feature>
<keyword evidence="1" id="KW-0732">Signal</keyword>
<dbReference type="RefSeq" id="WP_067412247.1">
    <property type="nucleotide sequence ID" value="NZ_LNTY01000015.1"/>
</dbReference>
<evidence type="ECO:0000313" key="2">
    <source>
        <dbReference type="EMBL" id="KXF82853.1"/>
    </source>
</evidence>
<protein>
    <submittedName>
        <fullName evidence="2">Uncharacterized protein</fullName>
    </submittedName>
</protein>
<proteinExistence type="predicted"/>
<feature type="chain" id="PRO_5007465823" evidence="1">
    <location>
        <begin position="20"/>
        <end position="144"/>
    </location>
</feature>
<keyword evidence="3" id="KW-1185">Reference proteome</keyword>
<dbReference type="OrthoDB" id="5919044at2"/>
<evidence type="ECO:0000313" key="3">
    <source>
        <dbReference type="Proteomes" id="UP000070529"/>
    </source>
</evidence>
<evidence type="ECO:0000256" key="1">
    <source>
        <dbReference type="SAM" id="SignalP"/>
    </source>
</evidence>
<organism evidence="2 3">
    <name type="scientific">Enterovibrio coralii</name>
    <dbReference type="NCBI Taxonomy" id="294935"/>
    <lineage>
        <taxon>Bacteria</taxon>
        <taxon>Pseudomonadati</taxon>
        <taxon>Pseudomonadota</taxon>
        <taxon>Gammaproteobacteria</taxon>
        <taxon>Vibrionales</taxon>
        <taxon>Vibrionaceae</taxon>
        <taxon>Enterovibrio</taxon>
    </lineage>
</organism>
<comment type="caution">
    <text evidence="2">The sequence shown here is derived from an EMBL/GenBank/DDBJ whole genome shotgun (WGS) entry which is preliminary data.</text>
</comment>
<dbReference type="EMBL" id="LNTY01000015">
    <property type="protein sequence ID" value="KXF82853.1"/>
    <property type="molecule type" value="Genomic_DNA"/>
</dbReference>
<sequence>MKNLKIALIAAAFSSSAFADISDVDMRVTTVEQGFWVSISESGEPLQGANVVLSGAQSSYITPENGIVFVQSDPAGTRVGEVSATLSDGRVVTQRVMLQEATKAESTTRLSIERLTIEILHLCRIFNRTLCLRQSTARSHRSSR</sequence>
<gene>
    <name evidence="2" type="ORF">ATN88_23595</name>
</gene>
<accession>A0A135IBL2</accession>
<dbReference type="AlphaFoldDB" id="A0A135IBL2"/>